<accession>A0A941EE49</accession>
<proteinExistence type="predicted"/>
<organism evidence="4 5">
    <name type="scientific">Actinospica acidithermotolerans</name>
    <dbReference type="NCBI Taxonomy" id="2828514"/>
    <lineage>
        <taxon>Bacteria</taxon>
        <taxon>Bacillati</taxon>
        <taxon>Actinomycetota</taxon>
        <taxon>Actinomycetes</taxon>
        <taxon>Catenulisporales</taxon>
        <taxon>Actinospicaceae</taxon>
        <taxon>Actinospica</taxon>
    </lineage>
</organism>
<feature type="region of interest" description="Disordered" evidence="1">
    <location>
        <begin position="78"/>
        <end position="104"/>
    </location>
</feature>
<keyword evidence="5" id="KW-1185">Reference proteome</keyword>
<reference evidence="4" key="1">
    <citation type="submission" date="2021-04" db="EMBL/GenBank/DDBJ databases">
        <title>Genome based classification of Actinospica acidithermotolerans sp. nov., an actinobacterium isolated from an Indonesian hot spring.</title>
        <authorList>
            <person name="Kusuma A.B."/>
            <person name="Putra K.E."/>
            <person name="Nafisah S."/>
            <person name="Loh J."/>
            <person name="Nouioui I."/>
            <person name="Goodfellow M."/>
        </authorList>
    </citation>
    <scope>NUCLEOTIDE SEQUENCE</scope>
    <source>
        <strain evidence="4">MGRD01-02</strain>
    </source>
</reference>
<feature type="region of interest" description="Disordered" evidence="1">
    <location>
        <begin position="325"/>
        <end position="356"/>
    </location>
</feature>
<evidence type="ECO:0000256" key="1">
    <source>
        <dbReference type="SAM" id="MobiDB-lite"/>
    </source>
</evidence>
<sequence length="356" mass="36507">MNRTVPAVAALAAASHASPALAAGSGGSGVVRLALFCGAGVLLLAGAVLIVIGLRGRPSGSALAAALTVATTTPIPVVAGAGPNPSRRRRQFGATRQDRPLTDPATWTVAESAVDACSAAGARPYALHIAARTITAHLVGAEPPQLPAPWRPTENGWTVDRDELDAHRPPRLDSPTHTYVALGSDDGAALLIDLAAAPGVIAVSGDRSAAGRLVRTFAARLTAIPHHRVLTAVHPAPDSPALDLPDLLELLGDRLDGSPGLPLWTFLVCADPGPAEAARLRTLIADNPNLRVIVLGEISGSRWTLRTDARGEVLAEGLGLTAATRRLPESLGEPVQPPVTGPAHNAPAPPSRSAWP</sequence>
<evidence type="ECO:0000256" key="3">
    <source>
        <dbReference type="SAM" id="SignalP"/>
    </source>
</evidence>
<feature type="transmembrane region" description="Helical" evidence="2">
    <location>
        <begin position="61"/>
        <end position="82"/>
    </location>
</feature>
<name>A0A941EE49_9ACTN</name>
<keyword evidence="2" id="KW-1133">Transmembrane helix</keyword>
<feature type="transmembrane region" description="Helical" evidence="2">
    <location>
        <begin position="32"/>
        <end position="54"/>
    </location>
</feature>
<feature type="chain" id="PRO_5038132650" evidence="3">
    <location>
        <begin position="23"/>
        <end position="356"/>
    </location>
</feature>
<gene>
    <name evidence="4" type="ORF">KDK95_25550</name>
</gene>
<feature type="non-terminal residue" evidence="4">
    <location>
        <position position="356"/>
    </location>
</feature>
<feature type="signal peptide" evidence="3">
    <location>
        <begin position="1"/>
        <end position="22"/>
    </location>
</feature>
<keyword evidence="2" id="KW-0812">Transmembrane</keyword>
<comment type="caution">
    <text evidence="4">The sequence shown here is derived from an EMBL/GenBank/DDBJ whole genome shotgun (WGS) entry which is preliminary data.</text>
</comment>
<dbReference type="AlphaFoldDB" id="A0A941EE49"/>
<dbReference type="EMBL" id="JAGSOH010000095">
    <property type="protein sequence ID" value="MBR7829697.1"/>
    <property type="molecule type" value="Genomic_DNA"/>
</dbReference>
<evidence type="ECO:0000313" key="4">
    <source>
        <dbReference type="EMBL" id="MBR7829697.1"/>
    </source>
</evidence>
<keyword evidence="2" id="KW-0472">Membrane</keyword>
<dbReference type="Proteomes" id="UP000676325">
    <property type="component" value="Unassembled WGS sequence"/>
</dbReference>
<evidence type="ECO:0000313" key="5">
    <source>
        <dbReference type="Proteomes" id="UP000676325"/>
    </source>
</evidence>
<protein>
    <submittedName>
        <fullName evidence="4">Uncharacterized protein</fullName>
    </submittedName>
</protein>
<keyword evidence="3" id="KW-0732">Signal</keyword>
<evidence type="ECO:0000256" key="2">
    <source>
        <dbReference type="SAM" id="Phobius"/>
    </source>
</evidence>